<dbReference type="Proteomes" id="UP000024332">
    <property type="component" value="Unassembled WGS sequence"/>
</dbReference>
<evidence type="ECO:0000313" key="2">
    <source>
        <dbReference type="Proteomes" id="UP000024332"/>
    </source>
</evidence>
<dbReference type="AlphaFoldDB" id="A0A031LP88"/>
<organism evidence="1 2">
    <name type="scientific">Candidatus Acidianus copahuensis</name>
    <dbReference type="NCBI Taxonomy" id="1160895"/>
    <lineage>
        <taxon>Archaea</taxon>
        <taxon>Thermoproteota</taxon>
        <taxon>Thermoprotei</taxon>
        <taxon>Sulfolobales</taxon>
        <taxon>Sulfolobaceae</taxon>
        <taxon>Acidianus</taxon>
    </lineage>
</organism>
<dbReference type="EMBL" id="JFZT01000032">
    <property type="protein sequence ID" value="EZQ10187.1"/>
    <property type="molecule type" value="Genomic_DNA"/>
</dbReference>
<accession>A0A031LP88</accession>
<comment type="caution">
    <text evidence="1">The sequence shown here is derived from an EMBL/GenBank/DDBJ whole genome shotgun (WGS) entry which is preliminary data.</text>
</comment>
<proteinExistence type="predicted"/>
<dbReference type="RefSeq" id="WP_048099174.1">
    <property type="nucleotide sequence ID" value="NZ_JFZT01000032.1"/>
</dbReference>
<gene>
    <name evidence="1" type="ORF">CM19_04380</name>
</gene>
<evidence type="ECO:0008006" key="3">
    <source>
        <dbReference type="Google" id="ProtNLM"/>
    </source>
</evidence>
<name>A0A031LP88_9CREN</name>
<sequence length="144" mass="16836">MIIKYYEIPSNKDINVENGKYIVIATYLNLRGTWNIIPFLILVKRVESQLRVSKGIIRYSLGADILHRRFWTISVWTNKEDISLFLKTPSHKMAIYKFYKWGGEVKVTQWISPAGTIDWKDALSRLENPDKHYTVHDGNFTSLS</sequence>
<keyword evidence="2" id="KW-1185">Reference proteome</keyword>
<protein>
    <recommendedName>
        <fullName evidence="3">DUF3291 domain-containing protein</fullName>
    </recommendedName>
</protein>
<evidence type="ECO:0000313" key="1">
    <source>
        <dbReference type="EMBL" id="EZQ10187.1"/>
    </source>
</evidence>
<reference evidence="1 2" key="1">
    <citation type="submission" date="2014-03" db="EMBL/GenBank/DDBJ databases">
        <title>Draft genome sequence of the novel thermoacidophilic archaea Acidianus copahuensis ALE1 strain, isolated from Copahue volcanic area in Neuquen Argentina.</title>
        <authorList>
            <person name="Urbieta M.S."/>
            <person name="Rascovan N."/>
            <person name="Castro C."/>
            <person name="Revale S."/>
            <person name="Giaveno M.A."/>
            <person name="Vazquez M.P."/>
            <person name="Donati E.R."/>
        </authorList>
    </citation>
    <scope>NUCLEOTIDE SEQUENCE [LARGE SCALE GENOMIC DNA]</scope>
    <source>
        <strain evidence="1 2">ALE1</strain>
    </source>
</reference>